<gene>
    <name evidence="1" type="ORF">SY85_09455</name>
</gene>
<dbReference type="STRING" id="1492898.SY85_09455"/>
<dbReference type="KEGG" id="fla:SY85_09455"/>
<dbReference type="EMBL" id="CP011390">
    <property type="protein sequence ID" value="ANE50695.1"/>
    <property type="molecule type" value="Genomic_DNA"/>
</dbReference>
<evidence type="ECO:0000313" key="1">
    <source>
        <dbReference type="EMBL" id="ANE50695.1"/>
    </source>
</evidence>
<protein>
    <submittedName>
        <fullName evidence="1">Uncharacterized protein</fullName>
    </submittedName>
</protein>
<keyword evidence="2" id="KW-1185">Reference proteome</keyword>
<accession>A0A172TUD0</accession>
<name>A0A172TUD0_9BACT</name>
<reference evidence="1 2" key="2">
    <citation type="journal article" date="2016" name="Int. J. Syst. Evol. Microbiol.">
        <title>Flavisolibacter tropicus sp. nov., isolated from tropical soil.</title>
        <authorList>
            <person name="Lee J.J."/>
            <person name="Kang M.S."/>
            <person name="Kim G.S."/>
            <person name="Lee C.S."/>
            <person name="Lim S."/>
            <person name="Lee J."/>
            <person name="Roh S.H."/>
            <person name="Kang H."/>
            <person name="Ha J.M."/>
            <person name="Bae S."/>
            <person name="Jung H.Y."/>
            <person name="Kim M.K."/>
        </authorList>
    </citation>
    <scope>NUCLEOTIDE SEQUENCE [LARGE SCALE GENOMIC DNA]</scope>
    <source>
        <strain evidence="1 2">LCS9</strain>
    </source>
</reference>
<sequence length="65" mass="7523">MIAASCEKERNNEQGMMKEEVEEMFNTDRQHGGKRDKYFTQIGKEAKTQKKAGLKVGKLTDWEVD</sequence>
<organism evidence="1 2">
    <name type="scientific">Flavisolibacter tropicus</name>
    <dbReference type="NCBI Taxonomy" id="1492898"/>
    <lineage>
        <taxon>Bacteria</taxon>
        <taxon>Pseudomonadati</taxon>
        <taxon>Bacteroidota</taxon>
        <taxon>Chitinophagia</taxon>
        <taxon>Chitinophagales</taxon>
        <taxon>Chitinophagaceae</taxon>
        <taxon>Flavisolibacter</taxon>
    </lineage>
</organism>
<dbReference type="AlphaFoldDB" id="A0A172TUD0"/>
<dbReference type="Proteomes" id="UP000077177">
    <property type="component" value="Chromosome"/>
</dbReference>
<reference evidence="2" key="1">
    <citation type="submission" date="2015-01" db="EMBL/GenBank/DDBJ databases">
        <title>Flavisolibacter sp./LCS9/ whole genome sequencing.</title>
        <authorList>
            <person name="Kim M.K."/>
            <person name="Srinivasan S."/>
            <person name="Lee J.-J."/>
        </authorList>
    </citation>
    <scope>NUCLEOTIDE SEQUENCE [LARGE SCALE GENOMIC DNA]</scope>
    <source>
        <strain evidence="2">LCS9</strain>
    </source>
</reference>
<evidence type="ECO:0000313" key="2">
    <source>
        <dbReference type="Proteomes" id="UP000077177"/>
    </source>
</evidence>
<proteinExistence type="predicted"/>